<reference evidence="2 3" key="1">
    <citation type="submission" date="2015-09" db="EMBL/GenBank/DDBJ databases">
        <title>Heavy metals and arsenic resistance mechanisms in polyextremophilic archaea of the family Ferroplasmaceae.</title>
        <authorList>
            <person name="Bulaev A.G."/>
            <person name="Kanygina A.V."/>
        </authorList>
    </citation>
    <scope>NUCLEOTIDE SEQUENCE [LARGE SCALE GENOMIC DNA]</scope>
    <source>
        <strain evidence="2 3">VT</strain>
    </source>
</reference>
<keyword evidence="1" id="KW-1133">Transmembrane helix</keyword>
<proteinExistence type="predicted"/>
<accession>A0A0N8VKD9</accession>
<dbReference type="Proteomes" id="UP000050320">
    <property type="component" value="Unassembled WGS sequence"/>
</dbReference>
<sequence>MKYKLLYNFFMLFPEFKINTGFLLTLALLIDIVLIIHGITSSSFAGVIGSFVSSAGTSLFEFLLITYTLIYSLSYKIAFYTVGLEYSDNLKNLIEYGGESNTIFSILPPGNAHIILYLFSISLAASIIWLYVNSRFRDSSIGSYSILFGILFGYIFFVLITYLAKYKIQFLFMSIIIILMLIIISRSNRTSRKININH</sequence>
<gene>
    <name evidence="2" type="ORF">AOG54_07005</name>
</gene>
<name>A0A0N8VKD9_9ARCH</name>
<keyword evidence="1" id="KW-0472">Membrane</keyword>
<protein>
    <submittedName>
        <fullName evidence="2">Uncharacterized protein</fullName>
    </submittedName>
</protein>
<dbReference type="AlphaFoldDB" id="A0A0N8VKD9"/>
<keyword evidence="3" id="KW-1185">Reference proteome</keyword>
<evidence type="ECO:0000256" key="1">
    <source>
        <dbReference type="SAM" id="Phobius"/>
    </source>
</evidence>
<keyword evidence="1" id="KW-0812">Transmembrane</keyword>
<organism evidence="2 3">
    <name type="scientific">Acidiplasma aeolicum</name>
    <dbReference type="NCBI Taxonomy" id="507754"/>
    <lineage>
        <taxon>Archaea</taxon>
        <taxon>Methanobacteriati</taxon>
        <taxon>Thermoplasmatota</taxon>
        <taxon>Thermoplasmata</taxon>
        <taxon>Thermoplasmatales</taxon>
        <taxon>Ferroplasmaceae</taxon>
        <taxon>Acidiplasma</taxon>
    </lineage>
</organism>
<feature type="transmembrane region" description="Helical" evidence="1">
    <location>
        <begin position="144"/>
        <end position="162"/>
    </location>
</feature>
<evidence type="ECO:0000313" key="2">
    <source>
        <dbReference type="EMBL" id="KQB33452.1"/>
    </source>
</evidence>
<dbReference type="EMBL" id="LKBG01000295">
    <property type="protein sequence ID" value="KQB33452.1"/>
    <property type="molecule type" value="Genomic_DNA"/>
</dbReference>
<feature type="transmembrane region" description="Helical" evidence="1">
    <location>
        <begin position="168"/>
        <end position="185"/>
    </location>
</feature>
<evidence type="ECO:0000313" key="3">
    <source>
        <dbReference type="Proteomes" id="UP000050320"/>
    </source>
</evidence>
<feature type="transmembrane region" description="Helical" evidence="1">
    <location>
        <begin position="114"/>
        <end position="132"/>
    </location>
</feature>
<comment type="caution">
    <text evidence="2">The sequence shown here is derived from an EMBL/GenBank/DDBJ whole genome shotgun (WGS) entry which is preliminary data.</text>
</comment>